<dbReference type="PROSITE" id="PS01244">
    <property type="entry name" value="ACONITASE_2"/>
    <property type="match status" value="1"/>
</dbReference>
<keyword evidence="10" id="KW-0653">Protein transport</keyword>
<accession>A0AA88XS14</accession>
<name>A0AA88XS14_PINIB</name>
<keyword evidence="7" id="KW-0813">Transport</keyword>
<dbReference type="InterPro" id="IPR015931">
    <property type="entry name" value="Acnase/IPM_dHydase_lsu_aba_1/3"/>
</dbReference>
<evidence type="ECO:0000256" key="5">
    <source>
        <dbReference type="ARBA" id="ARBA00010704"/>
    </source>
</evidence>
<evidence type="ECO:0000313" key="20">
    <source>
        <dbReference type="EMBL" id="KAK3090663.1"/>
    </source>
</evidence>
<evidence type="ECO:0000256" key="3">
    <source>
        <dbReference type="ARBA" id="ARBA00004177"/>
    </source>
</evidence>
<dbReference type="PANTHER" id="PTHR13673">
    <property type="entry name" value="ESOPHAGEAL CANCER ASSOCIATED PROTEIN"/>
    <property type="match status" value="1"/>
</dbReference>
<evidence type="ECO:0000256" key="17">
    <source>
        <dbReference type="SAM" id="MobiDB-lite"/>
    </source>
</evidence>
<comment type="similarity">
    <text evidence="5">Belongs to the VPS35L family.</text>
</comment>
<gene>
    <name evidence="20" type="ORF">FSP39_013506</name>
</gene>
<proteinExistence type="inferred from homology"/>
<comment type="pathway">
    <text evidence="4">Carbohydrate metabolism; tricarboxylic acid cycle; isocitrate from oxaloacetate: step 2/2.</text>
</comment>
<evidence type="ECO:0000259" key="19">
    <source>
        <dbReference type="Pfam" id="PF00694"/>
    </source>
</evidence>
<dbReference type="InterPro" id="IPR015932">
    <property type="entry name" value="Aconitase_dom2"/>
</dbReference>
<keyword evidence="9" id="KW-0967">Endosome</keyword>
<dbReference type="GO" id="GO:0015031">
    <property type="term" value="P:protein transport"/>
    <property type="evidence" value="ECO:0007669"/>
    <property type="project" value="UniProtKB-KW"/>
</dbReference>
<dbReference type="GO" id="GO:0006099">
    <property type="term" value="P:tricarboxylic acid cycle"/>
    <property type="evidence" value="ECO:0007669"/>
    <property type="project" value="InterPro"/>
</dbReference>
<dbReference type="EC" id="4.2.1.3" evidence="6"/>
<dbReference type="NCBIfam" id="NF005558">
    <property type="entry name" value="PRK07229.1"/>
    <property type="match status" value="1"/>
</dbReference>
<dbReference type="SUPFAM" id="SSF52016">
    <property type="entry name" value="LeuD/IlvD-like"/>
    <property type="match status" value="1"/>
</dbReference>
<dbReference type="GO" id="GO:0005768">
    <property type="term" value="C:endosome"/>
    <property type="evidence" value="ECO:0007669"/>
    <property type="project" value="UniProtKB-SubCell"/>
</dbReference>
<feature type="domain" description="Aconitase/3-isopropylmalate dehydratase large subunit alpha/beta/alpha" evidence="18">
    <location>
        <begin position="1032"/>
        <end position="1463"/>
    </location>
</feature>
<dbReference type="EMBL" id="VSWD01000010">
    <property type="protein sequence ID" value="KAK3090663.1"/>
    <property type="molecule type" value="Genomic_DNA"/>
</dbReference>
<dbReference type="FunFam" id="3.40.1060.10:FF:000001">
    <property type="entry name" value="Aconitate hydratase, mitochondrial"/>
    <property type="match status" value="1"/>
</dbReference>
<dbReference type="GO" id="GO:0005739">
    <property type="term" value="C:mitochondrion"/>
    <property type="evidence" value="ECO:0007669"/>
    <property type="project" value="UniProtKB-SubCell"/>
</dbReference>
<dbReference type="Gene3D" id="3.30.499.10">
    <property type="entry name" value="Aconitase, domain 3"/>
    <property type="match status" value="2"/>
</dbReference>
<keyword evidence="15" id="KW-0456">Lyase</keyword>
<reference evidence="20" key="1">
    <citation type="submission" date="2019-08" db="EMBL/GenBank/DDBJ databases">
        <title>The improved chromosome-level genome for the pearl oyster Pinctada fucata martensii using PacBio sequencing and Hi-C.</title>
        <authorList>
            <person name="Zheng Z."/>
        </authorList>
    </citation>
    <scope>NUCLEOTIDE SEQUENCE</scope>
    <source>
        <strain evidence="20">ZZ-2019</strain>
        <tissue evidence="20">Adductor muscle</tissue>
    </source>
</reference>
<evidence type="ECO:0000256" key="6">
    <source>
        <dbReference type="ARBA" id="ARBA00012926"/>
    </source>
</evidence>
<dbReference type="InterPro" id="IPR006248">
    <property type="entry name" value="Aconitase_mito-like"/>
</dbReference>
<dbReference type="Pfam" id="PF00694">
    <property type="entry name" value="Aconitase_C"/>
    <property type="match status" value="1"/>
</dbReference>
<evidence type="ECO:0000256" key="2">
    <source>
        <dbReference type="ARBA" id="ARBA00004173"/>
    </source>
</evidence>
<dbReference type="InterPro" id="IPR015928">
    <property type="entry name" value="Aconitase/3IPM_dehydase_swvl"/>
</dbReference>
<dbReference type="PANTHER" id="PTHR13673:SF0">
    <property type="entry name" value="VPS35 ENDOSOMAL PROTEIN-SORTING FACTOR-LIKE"/>
    <property type="match status" value="1"/>
</dbReference>
<dbReference type="Gene3D" id="3.20.19.10">
    <property type="entry name" value="Aconitase, domain 4"/>
    <property type="match status" value="1"/>
</dbReference>
<evidence type="ECO:0000256" key="9">
    <source>
        <dbReference type="ARBA" id="ARBA00022753"/>
    </source>
</evidence>
<dbReference type="PRINTS" id="PR00415">
    <property type="entry name" value="ACONITASE"/>
</dbReference>
<comment type="subcellular location">
    <subcellularLocation>
        <location evidence="3">Endosome</location>
    </subcellularLocation>
    <subcellularLocation>
        <location evidence="2">Mitochondrion</location>
    </subcellularLocation>
</comment>
<keyword evidence="12" id="KW-0408">Iron</keyword>
<feature type="compositionally biased region" description="Low complexity" evidence="17">
    <location>
        <begin position="97"/>
        <end position="119"/>
    </location>
</feature>
<dbReference type="GO" id="GO:0003994">
    <property type="term" value="F:aconitate hydratase activity"/>
    <property type="evidence" value="ECO:0007669"/>
    <property type="project" value="UniProtKB-EC"/>
</dbReference>
<dbReference type="PROSITE" id="PS00450">
    <property type="entry name" value="ACONITASE_1"/>
    <property type="match status" value="1"/>
</dbReference>
<keyword evidence="13" id="KW-0411">Iron-sulfur</keyword>
<feature type="domain" description="Aconitase A/isopropylmalate dehydratase small subunit swivel" evidence="19">
    <location>
        <begin position="1543"/>
        <end position="1671"/>
    </location>
</feature>
<dbReference type="InterPro" id="IPR000573">
    <property type="entry name" value="AconitaseA/IPMdHydase_ssu_swvl"/>
</dbReference>
<keyword evidence="11" id="KW-0809">Transit peptide</keyword>
<dbReference type="InterPro" id="IPR001030">
    <property type="entry name" value="Acoase/IPM_deHydtase_lsu_aba"/>
</dbReference>
<feature type="region of interest" description="Disordered" evidence="17">
    <location>
        <begin position="1491"/>
        <end position="1512"/>
    </location>
</feature>
<evidence type="ECO:0000256" key="12">
    <source>
        <dbReference type="ARBA" id="ARBA00023004"/>
    </source>
</evidence>
<evidence type="ECO:0000259" key="18">
    <source>
        <dbReference type="Pfam" id="PF00330"/>
    </source>
</evidence>
<evidence type="ECO:0000256" key="11">
    <source>
        <dbReference type="ARBA" id="ARBA00022946"/>
    </source>
</evidence>
<dbReference type="Proteomes" id="UP001186944">
    <property type="component" value="Unassembled WGS sequence"/>
</dbReference>
<evidence type="ECO:0000256" key="8">
    <source>
        <dbReference type="ARBA" id="ARBA00022723"/>
    </source>
</evidence>
<comment type="caution">
    <text evidence="20">The sequence shown here is derived from an EMBL/GenBank/DDBJ whole genome shotgun (WGS) entry which is preliminary data.</text>
</comment>
<keyword evidence="8" id="KW-0479">Metal-binding</keyword>
<comment type="catalytic activity">
    <reaction evidence="16">
        <text>citrate = D-threo-isocitrate</text>
        <dbReference type="Rhea" id="RHEA:10336"/>
        <dbReference type="ChEBI" id="CHEBI:15562"/>
        <dbReference type="ChEBI" id="CHEBI:16947"/>
        <dbReference type="EC" id="4.2.1.3"/>
    </reaction>
</comment>
<keyword evidence="21" id="KW-1185">Reference proteome</keyword>
<protein>
    <recommendedName>
        <fullName evidence="6">aconitate hydratase</fullName>
        <ecNumber evidence="6">4.2.1.3</ecNumber>
    </recommendedName>
</protein>
<organism evidence="20 21">
    <name type="scientific">Pinctada imbricata</name>
    <name type="common">Atlantic pearl-oyster</name>
    <name type="synonym">Pinctada martensii</name>
    <dbReference type="NCBI Taxonomy" id="66713"/>
    <lineage>
        <taxon>Eukaryota</taxon>
        <taxon>Metazoa</taxon>
        <taxon>Spiralia</taxon>
        <taxon>Lophotrochozoa</taxon>
        <taxon>Mollusca</taxon>
        <taxon>Bivalvia</taxon>
        <taxon>Autobranchia</taxon>
        <taxon>Pteriomorphia</taxon>
        <taxon>Pterioida</taxon>
        <taxon>Pterioidea</taxon>
        <taxon>Pteriidae</taxon>
        <taxon>Pinctada</taxon>
    </lineage>
</organism>
<evidence type="ECO:0000256" key="15">
    <source>
        <dbReference type="ARBA" id="ARBA00023239"/>
    </source>
</evidence>
<dbReference type="Gene3D" id="3.40.1060.10">
    <property type="entry name" value="Aconitase, Domain 2"/>
    <property type="match status" value="1"/>
</dbReference>
<evidence type="ECO:0000313" key="21">
    <source>
        <dbReference type="Proteomes" id="UP001186944"/>
    </source>
</evidence>
<dbReference type="SUPFAM" id="SSF53732">
    <property type="entry name" value="Aconitase iron-sulfur domain"/>
    <property type="match status" value="1"/>
</dbReference>
<comment type="function">
    <text evidence="1">Catalyzes the isomerization of citrate to isocitrate via cis-aconitate.</text>
</comment>
<dbReference type="InterPro" id="IPR018136">
    <property type="entry name" value="Aconitase_4Fe-4S_BS"/>
</dbReference>
<dbReference type="GO" id="GO:0046872">
    <property type="term" value="F:metal ion binding"/>
    <property type="evidence" value="ECO:0007669"/>
    <property type="project" value="UniProtKB-KW"/>
</dbReference>
<feature type="region of interest" description="Disordered" evidence="17">
    <location>
        <begin position="71"/>
        <end position="127"/>
    </location>
</feature>
<evidence type="ECO:0000256" key="16">
    <source>
        <dbReference type="ARBA" id="ARBA00023501"/>
    </source>
</evidence>
<evidence type="ECO:0000256" key="7">
    <source>
        <dbReference type="ARBA" id="ARBA00022448"/>
    </source>
</evidence>
<feature type="compositionally biased region" description="Basic and acidic residues" evidence="17">
    <location>
        <begin position="87"/>
        <end position="96"/>
    </location>
</feature>
<dbReference type="SUPFAM" id="SSF48371">
    <property type="entry name" value="ARM repeat"/>
    <property type="match status" value="1"/>
</dbReference>
<dbReference type="GO" id="GO:0032456">
    <property type="term" value="P:endocytic recycling"/>
    <property type="evidence" value="ECO:0007669"/>
    <property type="project" value="InterPro"/>
</dbReference>
<dbReference type="NCBIfam" id="TIGR01340">
    <property type="entry name" value="aconitase_mito"/>
    <property type="match status" value="1"/>
</dbReference>
<dbReference type="FunFam" id="3.20.19.10:FF:000002">
    <property type="entry name" value="Aconitate hydratase, mitochondrial"/>
    <property type="match status" value="1"/>
</dbReference>
<dbReference type="GO" id="GO:0051539">
    <property type="term" value="F:4 iron, 4 sulfur cluster binding"/>
    <property type="evidence" value="ECO:0007669"/>
    <property type="project" value="InterPro"/>
</dbReference>
<dbReference type="Pfam" id="PF00330">
    <property type="entry name" value="Aconitase"/>
    <property type="match status" value="1"/>
</dbReference>
<dbReference type="InterPro" id="IPR036008">
    <property type="entry name" value="Aconitase_4Fe-4S_dom"/>
</dbReference>
<sequence length="1740" mass="193484">MEIKLKFTGWGPLELLKIFRVEGGGVEPLKFVPKSLFFMTPRQRNYLLESQRESLASEEAASHPLKAITVTEIKSKDKKGSQAKSTKQNESKKQEFIDPLSSIGSSLDGSDPLSMMSSPAPVSLSSYQKTRTSSLKVSDDLDDSFEPWDAKRAGILAKYTTSEKLSITTSFLSSADKEKVSTMKAHATTTTVTDKVKNRLEQLDDFEEGSVQEMLNLSQQDYVKRIEDLNQALVTAWDQDQRVKALKIAIQCSKLLADLSVIQFYPSKFVLITDILDTFGRLVYNRLKDKAVYTPVGSGVPRKLPDNFTPEMVPESAKETCRNWFFKIASIRELIPRFYVETAILKCYSFLDLGEYNDAIKRLSTMCRGIGDPLGAIYARAYLSRVGIMVAPKMRDHLLPCFEDFLTSYSQVQGDAVQNCLAMQKIEMPKYLTLFSPALDWLLQCIANKSSENTLTEILQKSKTHCNSALLLNSIISAFKPEYVAIRAVQFTDMIRECEETGFPKQYLHQTLGLCLVLASPPEDQRLPVLNEVWKAVMKLKNPGDYIGCAEVWIEYVVKHFGKKEINKVLQDIIKHMTPDRAFEDFYSQLQSVVSKVLAHLHDFSMLFSIEKFLPFIDMFQKDSVKVEVCKNIMEVFTKYQLEPTNDPVIINALMFICKTMHDSVNALTLDDEKKQISTLISGFVRKISFGRDFEQQLSFFVECRSSFSNLDTVLIQLIQSVNNLSMETRKVVRGNHSKKTANFVRACAAYCFITVPSLYSPMAQLQLYLLSGQVGLLNQCYSQADAFFKAFISLIPDIPKSVEVDGKMRPTEATVVACIYSFLSTLLVVPDNPDSGVLYLLRGLLNILANYTWEQHSDMKVIIYVRVLALLSAMSQEHFLYHVDKVDSNDSMYGSDPKFINELKSMSSTLVEEILNHLKTLAQPETFKRQSQLAFELFNTIVSHGDISKQPLLALATNLWGLAQKHGAQDTKQMALSVLFESSKQFHSSKAAASQVPFSKFDQNNFIDYDKYEYNLRIVRDRLNRPMTLSEKILYGHIDDPKSQEIERGVSYLKLRPDRVAMQDATAQMAMLQFISSGLPRVAVPSTIHCDHLIAAETGGKEDLARAKDINKEVYDFLSSSAAKLVMCIHAILQIVLENYAFPGVLLIGTDSHTPNGGGLGGLCIGVGGADAVDVMAGLPWELKCPKVIGVKLTGKLSSWTSPKDVILKVADILTVKGGTGAIVEYFGPGVDSVSCTGMGTICNMGAEIGATTSCFPYNNRMEDYLRATNRSAVADLANKYRGLLSPDVNCKYDQVIEIDLNTLEPHVNGPFTPDLAHPISKLGQTAKEKDWPLEIKVGLIGSCTNSSYEDMSRSASIARQALSKGVKAKSKFTITPGSEQIRATIERDGQAKVLEDIGGMVLANACGPCIGQWNRHDVKKGEKNTIVTSYNRNFTGRNDANPATHAFVTSPELVTALALAGSLDFNPLSDHLTASDGSKFKLDSPYGDELPAKGFDPGQDTYQPPPGDGSSLNVNVDPESTRLQLLSPFAKWNGKDLEDMVVLIKVKGKCTTDHISAAGPWLKYRGHLDNISNNLLITAINIENEEMNKVKNQLTGEYSEVPKVARAYKASNVPWCVIGDDNYGEGSSREHAALEPRHLGGRAIIVKSFARIHETNLKKQGMLPLTFADPADYDKIRPDDRLSLVGLSNLTPGVPVTCKIKHQDGSEETIKLNHTMNEGQIEWFQAGSALNRMKELQR</sequence>
<dbReference type="InterPro" id="IPR029705">
    <property type="entry name" value="VPS35L"/>
</dbReference>
<keyword evidence="14" id="KW-0496">Mitochondrion</keyword>
<evidence type="ECO:0000256" key="4">
    <source>
        <dbReference type="ARBA" id="ARBA00004717"/>
    </source>
</evidence>
<dbReference type="InterPro" id="IPR016024">
    <property type="entry name" value="ARM-type_fold"/>
</dbReference>
<evidence type="ECO:0000256" key="10">
    <source>
        <dbReference type="ARBA" id="ARBA00022927"/>
    </source>
</evidence>
<dbReference type="FunFam" id="3.30.499.10:FF:000004">
    <property type="entry name" value="Aconitate hydratase, mitochondrial"/>
    <property type="match status" value="1"/>
</dbReference>
<evidence type="ECO:0000256" key="14">
    <source>
        <dbReference type="ARBA" id="ARBA00023128"/>
    </source>
</evidence>
<evidence type="ECO:0000256" key="13">
    <source>
        <dbReference type="ARBA" id="ARBA00023014"/>
    </source>
</evidence>
<dbReference type="FunFam" id="3.30.499.10:FF:000003">
    <property type="entry name" value="Aconitate hydratase, mitochondrial"/>
    <property type="match status" value="1"/>
</dbReference>
<dbReference type="CDD" id="cd01584">
    <property type="entry name" value="AcnA_Mitochondrial"/>
    <property type="match status" value="1"/>
</dbReference>
<evidence type="ECO:0000256" key="1">
    <source>
        <dbReference type="ARBA" id="ARBA00003113"/>
    </source>
</evidence>
<dbReference type="CDD" id="cd01578">
    <property type="entry name" value="AcnA_Mitochon_Swivel"/>
    <property type="match status" value="1"/>
</dbReference>